<dbReference type="Proteomes" id="UP000317573">
    <property type="component" value="Unassembled WGS sequence"/>
</dbReference>
<evidence type="ECO:0000313" key="2">
    <source>
        <dbReference type="EMBL" id="TWH09412.1"/>
    </source>
</evidence>
<dbReference type="AlphaFoldDB" id="A0A562DID9"/>
<protein>
    <submittedName>
        <fullName evidence="2">Uncharacterized protein</fullName>
    </submittedName>
</protein>
<reference evidence="2 3" key="1">
    <citation type="submission" date="2019-07" db="EMBL/GenBank/DDBJ databases">
        <title>Genome sequencing of lignin-degrading bacterial isolates.</title>
        <authorList>
            <person name="Gladden J."/>
        </authorList>
    </citation>
    <scope>NUCLEOTIDE SEQUENCE [LARGE SCALE GENOMIC DNA]</scope>
    <source>
        <strain evidence="2 3">J45</strain>
    </source>
</reference>
<evidence type="ECO:0000313" key="3">
    <source>
        <dbReference type="Proteomes" id="UP000317573"/>
    </source>
</evidence>
<gene>
    <name evidence="2" type="ORF">L618_005600000100</name>
</gene>
<feature type="compositionally biased region" description="Polar residues" evidence="1">
    <location>
        <begin position="10"/>
        <end position="21"/>
    </location>
</feature>
<proteinExistence type="predicted"/>
<name>A0A562DID9_RHORH</name>
<accession>A0A562DID9</accession>
<dbReference type="EMBL" id="VLJT01000057">
    <property type="protein sequence ID" value="TWH09412.1"/>
    <property type="molecule type" value="Genomic_DNA"/>
</dbReference>
<comment type="caution">
    <text evidence="2">The sequence shown here is derived from an EMBL/GenBank/DDBJ whole genome shotgun (WGS) entry which is preliminary data.</text>
</comment>
<evidence type="ECO:0000256" key="1">
    <source>
        <dbReference type="SAM" id="MobiDB-lite"/>
    </source>
</evidence>
<feature type="region of interest" description="Disordered" evidence="1">
    <location>
        <begin position="1"/>
        <end position="54"/>
    </location>
</feature>
<sequence length="54" mass="5582">MKHSDRTTNTDHATGNSNLTDTDLAAVVAALTGEPIDHTDPATSQSARRSGTSS</sequence>
<organism evidence="2 3">
    <name type="scientific">Rhodococcus rhodochrous J45</name>
    <dbReference type="NCBI Taxonomy" id="935266"/>
    <lineage>
        <taxon>Bacteria</taxon>
        <taxon>Bacillati</taxon>
        <taxon>Actinomycetota</taxon>
        <taxon>Actinomycetes</taxon>
        <taxon>Mycobacteriales</taxon>
        <taxon>Nocardiaceae</taxon>
        <taxon>Rhodococcus</taxon>
    </lineage>
</organism>
<feature type="compositionally biased region" description="Polar residues" evidence="1">
    <location>
        <begin position="41"/>
        <end position="54"/>
    </location>
</feature>